<keyword evidence="5" id="KW-1185">Reference proteome</keyword>
<dbReference type="GO" id="GO:0004331">
    <property type="term" value="F:fructose-2,6-bisphosphate 2-phosphatase activity"/>
    <property type="evidence" value="ECO:0007669"/>
    <property type="project" value="TreeGrafter"/>
</dbReference>
<evidence type="ECO:0008006" key="6">
    <source>
        <dbReference type="Google" id="ProtNLM"/>
    </source>
</evidence>
<accession>A0A2G9P1V0</accession>
<evidence type="ECO:0000256" key="2">
    <source>
        <dbReference type="PIRSR" id="PIRSR613078-2"/>
    </source>
</evidence>
<dbReference type="InterPro" id="IPR051695">
    <property type="entry name" value="Phosphoglycerate_Mutase"/>
</dbReference>
<protein>
    <recommendedName>
        <fullName evidence="6">Fructose-2,6-bisphosphatase TIGAR</fullName>
    </recommendedName>
</protein>
<dbReference type="EMBL" id="KV923367">
    <property type="protein sequence ID" value="PIN97308.1"/>
    <property type="molecule type" value="Genomic_DNA"/>
</dbReference>
<dbReference type="SUPFAM" id="SSF53254">
    <property type="entry name" value="Phosphoglycerate mutase-like"/>
    <property type="match status" value="1"/>
</dbReference>
<keyword evidence="3" id="KW-0732">Signal</keyword>
<sequence length="293" mass="32707">MSFVILWAVLAKPLSNSGETRYNKEKLLQGQGVDAPLSEIGFKQAEAAGRFLSGVKFTHVFSSDLVRAKQTACTIMKNNLHSEGIEIDYDPRLRERKYGIAEGRPLGELKTMAKKSGEQCPSYTPPGGETLDQVTFRTFPKKNKNVRARAKDFFEFLCHLVLDEASATDQSGLGAAGRERMVNFDLSPFANQDSERTPDSPNSSDVTLDANILLVSHGAYMRNWIKYFVEDLHFTFPPDLKKSRELSVSPNTGISHFIISLKPGELSIPDIRCICINRHDHLVDIADTSHYVV</sequence>
<dbReference type="OrthoDB" id="354304at2759"/>
<dbReference type="InterPro" id="IPR013078">
    <property type="entry name" value="His_Pase_superF_clade-1"/>
</dbReference>
<evidence type="ECO:0000256" key="1">
    <source>
        <dbReference type="ARBA" id="ARBA00022801"/>
    </source>
</evidence>
<dbReference type="Proteomes" id="UP000228934">
    <property type="component" value="Unassembled WGS sequence"/>
</dbReference>
<gene>
    <name evidence="4" type="ORF">AB205_0063540</name>
</gene>
<evidence type="ECO:0000313" key="4">
    <source>
        <dbReference type="EMBL" id="PIN97308.1"/>
    </source>
</evidence>
<dbReference type="GO" id="GO:0043456">
    <property type="term" value="P:regulation of pentose-phosphate shunt"/>
    <property type="evidence" value="ECO:0007669"/>
    <property type="project" value="TreeGrafter"/>
</dbReference>
<dbReference type="CDD" id="cd07067">
    <property type="entry name" value="HP_PGM_like"/>
    <property type="match status" value="1"/>
</dbReference>
<reference evidence="5" key="1">
    <citation type="journal article" date="2017" name="Nat. Commun.">
        <title>The North American bullfrog draft genome provides insight into hormonal regulation of long noncoding RNA.</title>
        <authorList>
            <person name="Hammond S.A."/>
            <person name="Warren R.L."/>
            <person name="Vandervalk B.P."/>
            <person name="Kucuk E."/>
            <person name="Khan H."/>
            <person name="Gibb E.A."/>
            <person name="Pandoh P."/>
            <person name="Kirk H."/>
            <person name="Zhao Y."/>
            <person name="Jones M."/>
            <person name="Mungall A.J."/>
            <person name="Coope R."/>
            <person name="Pleasance S."/>
            <person name="Moore R.A."/>
            <person name="Holt R.A."/>
            <person name="Round J.M."/>
            <person name="Ohora S."/>
            <person name="Walle B.V."/>
            <person name="Veldhoen N."/>
            <person name="Helbing C.C."/>
            <person name="Birol I."/>
        </authorList>
    </citation>
    <scope>NUCLEOTIDE SEQUENCE [LARGE SCALE GENOMIC DNA]</scope>
</reference>
<evidence type="ECO:0000313" key="5">
    <source>
        <dbReference type="Proteomes" id="UP000228934"/>
    </source>
</evidence>
<evidence type="ECO:0000256" key="3">
    <source>
        <dbReference type="SAM" id="SignalP"/>
    </source>
</evidence>
<keyword evidence="1" id="KW-0378">Hydrolase</keyword>
<organism evidence="4 5">
    <name type="scientific">Aquarana catesbeiana</name>
    <name type="common">American bullfrog</name>
    <name type="synonym">Rana catesbeiana</name>
    <dbReference type="NCBI Taxonomy" id="8400"/>
    <lineage>
        <taxon>Eukaryota</taxon>
        <taxon>Metazoa</taxon>
        <taxon>Chordata</taxon>
        <taxon>Craniata</taxon>
        <taxon>Vertebrata</taxon>
        <taxon>Euteleostomi</taxon>
        <taxon>Amphibia</taxon>
        <taxon>Batrachia</taxon>
        <taxon>Anura</taxon>
        <taxon>Neobatrachia</taxon>
        <taxon>Ranoidea</taxon>
        <taxon>Ranidae</taxon>
        <taxon>Aquarana</taxon>
    </lineage>
</organism>
<dbReference type="PANTHER" id="PTHR46517:SF1">
    <property type="entry name" value="FRUCTOSE-2,6-BISPHOSPHATASE TIGAR"/>
    <property type="match status" value="1"/>
</dbReference>
<dbReference type="AlphaFoldDB" id="A0A2G9P1V0"/>
<feature type="signal peptide" evidence="3">
    <location>
        <begin position="1"/>
        <end position="17"/>
    </location>
</feature>
<name>A0A2G9P1V0_AQUCT</name>
<dbReference type="InterPro" id="IPR029033">
    <property type="entry name" value="His_PPase_superfam"/>
</dbReference>
<feature type="binding site" evidence="2">
    <location>
        <position position="67"/>
    </location>
    <ligand>
        <name>substrate</name>
    </ligand>
</feature>
<dbReference type="Pfam" id="PF00300">
    <property type="entry name" value="His_Phos_1"/>
    <property type="match status" value="1"/>
</dbReference>
<dbReference type="PANTHER" id="PTHR46517">
    <property type="entry name" value="FRUCTOSE-2,6-BISPHOSPHATASE TIGAR"/>
    <property type="match status" value="1"/>
</dbReference>
<proteinExistence type="predicted"/>
<dbReference type="GO" id="GO:0005829">
    <property type="term" value="C:cytosol"/>
    <property type="evidence" value="ECO:0007669"/>
    <property type="project" value="TreeGrafter"/>
</dbReference>
<feature type="chain" id="PRO_5013943515" description="Fructose-2,6-bisphosphatase TIGAR" evidence="3">
    <location>
        <begin position="18"/>
        <end position="293"/>
    </location>
</feature>
<dbReference type="Gene3D" id="3.40.50.1240">
    <property type="entry name" value="Phosphoglycerate mutase-like"/>
    <property type="match status" value="1"/>
</dbReference>
<dbReference type="SMART" id="SM00855">
    <property type="entry name" value="PGAM"/>
    <property type="match status" value="1"/>
</dbReference>
<dbReference type="GO" id="GO:0045820">
    <property type="term" value="P:negative regulation of glycolytic process"/>
    <property type="evidence" value="ECO:0007669"/>
    <property type="project" value="TreeGrafter"/>
</dbReference>
<feature type="binding site" evidence="2">
    <location>
        <begin position="95"/>
        <end position="98"/>
    </location>
    <ligand>
        <name>substrate</name>
    </ligand>
</feature>